<protein>
    <submittedName>
        <fullName evidence="1">Uncharacterized protein</fullName>
    </submittedName>
</protein>
<organism evidence="1">
    <name type="scientific">marine metagenome</name>
    <dbReference type="NCBI Taxonomy" id="408172"/>
    <lineage>
        <taxon>unclassified sequences</taxon>
        <taxon>metagenomes</taxon>
        <taxon>ecological metagenomes</taxon>
    </lineage>
</organism>
<dbReference type="EMBL" id="UINC01086649">
    <property type="protein sequence ID" value="SVC35301.1"/>
    <property type="molecule type" value="Genomic_DNA"/>
</dbReference>
<proteinExistence type="predicted"/>
<reference evidence="1" key="1">
    <citation type="submission" date="2018-05" db="EMBL/GenBank/DDBJ databases">
        <authorList>
            <person name="Lanie J.A."/>
            <person name="Ng W.-L."/>
            <person name="Kazmierczak K.M."/>
            <person name="Andrzejewski T.M."/>
            <person name="Davidsen T.M."/>
            <person name="Wayne K.J."/>
            <person name="Tettelin H."/>
            <person name="Glass J.I."/>
            <person name="Rusch D."/>
            <person name="Podicherti R."/>
            <person name="Tsui H.-C.T."/>
            <person name="Winkler M.E."/>
        </authorList>
    </citation>
    <scope>NUCLEOTIDE SEQUENCE</scope>
</reference>
<dbReference type="AlphaFoldDB" id="A0A382LKB4"/>
<evidence type="ECO:0000313" key="1">
    <source>
        <dbReference type="EMBL" id="SVC35301.1"/>
    </source>
</evidence>
<name>A0A382LKB4_9ZZZZ</name>
<dbReference type="PROSITE" id="PS51257">
    <property type="entry name" value="PROKAR_LIPOPROTEIN"/>
    <property type="match status" value="1"/>
</dbReference>
<accession>A0A382LKB4</accession>
<gene>
    <name evidence="1" type="ORF">METZ01_LOCUS288155</name>
</gene>
<sequence length="119" mass="13255">MSRKLIAIFAVFIVAGCAAGGQSSSSAGDLELIIQNERQERMTAYVQWYQSREVRLGDVRAGRERTFEVPIRGREVRVTFGGTASRSGQGFTDFVQVNAGESWEWTITTGSVFFRRLSP</sequence>